<dbReference type="InterPro" id="IPR015424">
    <property type="entry name" value="PyrdxlP-dep_Trfase"/>
</dbReference>
<evidence type="ECO:0000313" key="7">
    <source>
        <dbReference type="EMBL" id="MPM28849.1"/>
    </source>
</evidence>
<dbReference type="Gene3D" id="3.90.1150.10">
    <property type="entry name" value="Aspartate Aminotransferase, domain 1"/>
    <property type="match status" value="1"/>
</dbReference>
<dbReference type="InterPro" id="IPR015421">
    <property type="entry name" value="PyrdxlP-dep_Trfase_major"/>
</dbReference>
<keyword evidence="5" id="KW-0663">Pyridoxal phosphate</keyword>
<evidence type="ECO:0000259" key="6">
    <source>
        <dbReference type="Pfam" id="PF00155"/>
    </source>
</evidence>
<comment type="cofactor">
    <cofactor evidence="1">
        <name>pyridoxal 5'-phosphate</name>
        <dbReference type="ChEBI" id="CHEBI:597326"/>
    </cofactor>
</comment>
<dbReference type="Pfam" id="PF00155">
    <property type="entry name" value="Aminotran_1_2"/>
    <property type="match status" value="1"/>
</dbReference>
<dbReference type="NCBIfam" id="NF005744">
    <property type="entry name" value="PRK07568.1"/>
    <property type="match status" value="1"/>
</dbReference>
<comment type="similarity">
    <text evidence="2">Belongs to the class-I pyridoxal-phosphate-dependent aminotransferase family.</text>
</comment>
<evidence type="ECO:0000256" key="4">
    <source>
        <dbReference type="ARBA" id="ARBA00022679"/>
    </source>
</evidence>
<keyword evidence="4 7" id="KW-0808">Transferase</keyword>
<name>A0A644YKJ6_9ZZZZ</name>
<dbReference type="PANTHER" id="PTHR46383">
    <property type="entry name" value="ASPARTATE AMINOTRANSFERASE"/>
    <property type="match status" value="1"/>
</dbReference>
<evidence type="ECO:0000256" key="2">
    <source>
        <dbReference type="ARBA" id="ARBA00007441"/>
    </source>
</evidence>
<dbReference type="GO" id="GO:0004069">
    <property type="term" value="F:L-aspartate:2-oxoglutarate aminotransferase activity"/>
    <property type="evidence" value="ECO:0007669"/>
    <property type="project" value="UniProtKB-EC"/>
</dbReference>
<sequence length="399" mass="44754">MLTLSRKANKMPASPIRKLVPYAEEAKKRGVKVYHLNIGQPDIDSPKEALDAVRNLKETYIPYPHSAGIESYRKGLAKYYQNININVNENEINITTGGSESLQIALAVTCNPEDEVIVIEPFYTNYNSFAVQNDIVLKPISTKIEDGFALPSVDEFRKVITPKTKGIIICNPGNPTGTLYTKESLIELGKIAKENNLYIYSDEVYREFCYTDEPHFSCMHLEGLEQNVILLDSVSKRYSMCGVRIGAIVSKNKAVMNAVLRYAQARLCSPAIGQIAAEGALQTPQSYFDAVREEYINRRDVMIEALNKMEGVLSPMPMGAFYTIARLPVDDSDKFAQWLLEEFQYENQTVMVAPAAGFYATPGKGRDEVRIAYVLKIEDLKNAMKCLEVALKQYPGRTI</sequence>
<dbReference type="EMBL" id="VSSQ01005362">
    <property type="protein sequence ID" value="MPM28849.1"/>
    <property type="molecule type" value="Genomic_DNA"/>
</dbReference>
<gene>
    <name evidence="7" type="primary">aspC_25</name>
    <name evidence="7" type="ORF">SDC9_75380</name>
</gene>
<keyword evidence="3 7" id="KW-0032">Aminotransferase</keyword>
<dbReference type="InterPro" id="IPR015422">
    <property type="entry name" value="PyrdxlP-dep_Trfase_small"/>
</dbReference>
<dbReference type="InterPro" id="IPR050596">
    <property type="entry name" value="AspAT/PAT-like"/>
</dbReference>
<evidence type="ECO:0000256" key="1">
    <source>
        <dbReference type="ARBA" id="ARBA00001933"/>
    </source>
</evidence>
<dbReference type="GO" id="GO:0030170">
    <property type="term" value="F:pyridoxal phosphate binding"/>
    <property type="evidence" value="ECO:0007669"/>
    <property type="project" value="InterPro"/>
</dbReference>
<reference evidence="7" key="1">
    <citation type="submission" date="2019-08" db="EMBL/GenBank/DDBJ databases">
        <authorList>
            <person name="Kucharzyk K."/>
            <person name="Murdoch R.W."/>
            <person name="Higgins S."/>
            <person name="Loffler F."/>
        </authorList>
    </citation>
    <scope>NUCLEOTIDE SEQUENCE</scope>
</reference>
<dbReference type="PANTHER" id="PTHR46383:SF2">
    <property type="entry name" value="AMINOTRANSFERASE"/>
    <property type="match status" value="1"/>
</dbReference>
<evidence type="ECO:0000256" key="5">
    <source>
        <dbReference type="ARBA" id="ARBA00022898"/>
    </source>
</evidence>
<dbReference type="InterPro" id="IPR004839">
    <property type="entry name" value="Aminotransferase_I/II_large"/>
</dbReference>
<organism evidence="7">
    <name type="scientific">bioreactor metagenome</name>
    <dbReference type="NCBI Taxonomy" id="1076179"/>
    <lineage>
        <taxon>unclassified sequences</taxon>
        <taxon>metagenomes</taxon>
        <taxon>ecological metagenomes</taxon>
    </lineage>
</organism>
<dbReference type="EC" id="2.6.1.1" evidence="7"/>
<feature type="domain" description="Aminotransferase class I/classII large" evidence="6">
    <location>
        <begin position="33"/>
        <end position="384"/>
    </location>
</feature>
<accession>A0A644YKJ6</accession>
<dbReference type="AlphaFoldDB" id="A0A644YKJ6"/>
<dbReference type="CDD" id="cd00609">
    <property type="entry name" value="AAT_like"/>
    <property type="match status" value="1"/>
</dbReference>
<dbReference type="Gene3D" id="3.40.640.10">
    <property type="entry name" value="Type I PLP-dependent aspartate aminotransferase-like (Major domain)"/>
    <property type="match status" value="1"/>
</dbReference>
<dbReference type="GO" id="GO:0006520">
    <property type="term" value="P:amino acid metabolic process"/>
    <property type="evidence" value="ECO:0007669"/>
    <property type="project" value="InterPro"/>
</dbReference>
<proteinExistence type="inferred from homology"/>
<evidence type="ECO:0000256" key="3">
    <source>
        <dbReference type="ARBA" id="ARBA00022576"/>
    </source>
</evidence>
<comment type="caution">
    <text evidence="7">The sequence shown here is derived from an EMBL/GenBank/DDBJ whole genome shotgun (WGS) entry which is preliminary data.</text>
</comment>
<dbReference type="SUPFAM" id="SSF53383">
    <property type="entry name" value="PLP-dependent transferases"/>
    <property type="match status" value="1"/>
</dbReference>
<protein>
    <submittedName>
        <fullName evidence="7">Aspartate aminotransferase</fullName>
        <ecNumber evidence="7">2.6.1.1</ecNumber>
    </submittedName>
</protein>